<evidence type="ECO:0000313" key="10">
    <source>
        <dbReference type="RefSeq" id="XP_055363553.1"/>
    </source>
</evidence>
<comment type="subunit">
    <text evidence="4">Heterodimer of an alpha and a beta chain.</text>
</comment>
<dbReference type="PANTHER" id="PTHR11515:SF11">
    <property type="entry name" value="LUTROPIN SUBUNIT BETA"/>
    <property type="match status" value="1"/>
</dbReference>
<dbReference type="Pfam" id="PF00007">
    <property type="entry name" value="Cys_knot"/>
    <property type="match status" value="1"/>
</dbReference>
<evidence type="ECO:0000256" key="4">
    <source>
        <dbReference type="ARBA" id="ARBA00011870"/>
    </source>
</evidence>
<dbReference type="GO" id="GO:0005737">
    <property type="term" value="C:cytoplasm"/>
    <property type="evidence" value="ECO:0007669"/>
    <property type="project" value="TreeGrafter"/>
</dbReference>
<proteinExistence type="inferred from homology"/>
<dbReference type="OrthoDB" id="8903627at2759"/>
<name>A0A9W2XPF4_BETSP</name>
<sequence length="205" mass="22561">MGEEMEEEIMEVADSFKEDRFKRKEERSLKFSPESCTVSSIPYLRYISFLGPGLVAHASSHAPSPTGTNVQRAADTFQPTSYLQMRMQLVVMATVLAAAVAGQGCRFGCRPTNISFPVDSCGVTEFIYTTICAGHCYHEDPVYISHDDWAEQSVCSGEWAYEVKQLQGCPLAVTYPVARSCECSACNAANTHCGHFHGYVPSCVM</sequence>
<keyword evidence="7" id="KW-1015">Disulfide bond</keyword>
<dbReference type="InterPro" id="IPR006208">
    <property type="entry name" value="Glyco_hormone_CN"/>
</dbReference>
<dbReference type="GeneID" id="114851795"/>
<dbReference type="GO" id="GO:0005615">
    <property type="term" value="C:extracellular space"/>
    <property type="evidence" value="ECO:0007669"/>
    <property type="project" value="TreeGrafter"/>
</dbReference>
<evidence type="ECO:0000256" key="2">
    <source>
        <dbReference type="ARBA" id="ARBA00004613"/>
    </source>
</evidence>
<dbReference type="Gene3D" id="2.10.90.10">
    <property type="entry name" value="Cystine-knot cytokines"/>
    <property type="match status" value="1"/>
</dbReference>
<evidence type="ECO:0000256" key="3">
    <source>
        <dbReference type="ARBA" id="ARBA00006552"/>
    </source>
</evidence>
<feature type="domain" description="Glycoprotein hormone subunit beta" evidence="8">
    <location>
        <begin position="108"/>
        <end position="201"/>
    </location>
</feature>
<evidence type="ECO:0000259" key="8">
    <source>
        <dbReference type="Pfam" id="PF00007"/>
    </source>
</evidence>
<dbReference type="InterPro" id="IPR029034">
    <property type="entry name" value="Cystine-knot_cytokine"/>
</dbReference>
<dbReference type="PANTHER" id="PTHR11515">
    <property type="entry name" value="GLYCOPROTEIN HORMONE BETA CHAIN"/>
    <property type="match status" value="1"/>
</dbReference>
<accession>A0A9W2XPF4</accession>
<comment type="function">
    <text evidence="1">Involved in gametogenesis and steroidogenesis.</text>
</comment>
<organism evidence="9 10">
    <name type="scientific">Betta splendens</name>
    <name type="common">Siamese fighting fish</name>
    <dbReference type="NCBI Taxonomy" id="158456"/>
    <lineage>
        <taxon>Eukaryota</taxon>
        <taxon>Metazoa</taxon>
        <taxon>Chordata</taxon>
        <taxon>Craniata</taxon>
        <taxon>Vertebrata</taxon>
        <taxon>Euteleostomi</taxon>
        <taxon>Actinopterygii</taxon>
        <taxon>Neopterygii</taxon>
        <taxon>Teleostei</taxon>
        <taxon>Neoteleostei</taxon>
        <taxon>Acanthomorphata</taxon>
        <taxon>Anabantaria</taxon>
        <taxon>Anabantiformes</taxon>
        <taxon>Anabantoidei</taxon>
        <taxon>Osphronemidae</taxon>
        <taxon>Betta</taxon>
    </lineage>
</organism>
<dbReference type="SUPFAM" id="SSF57501">
    <property type="entry name" value="Cystine-knot cytokines"/>
    <property type="match status" value="1"/>
</dbReference>
<dbReference type="RefSeq" id="XP_055363553.1">
    <property type="nucleotide sequence ID" value="XM_055507578.1"/>
</dbReference>
<dbReference type="Proteomes" id="UP000515150">
    <property type="component" value="Chromosome 3"/>
</dbReference>
<keyword evidence="9" id="KW-1185">Reference proteome</keyword>
<evidence type="ECO:0000256" key="7">
    <source>
        <dbReference type="ARBA" id="ARBA00023157"/>
    </source>
</evidence>
<evidence type="ECO:0000256" key="1">
    <source>
        <dbReference type="ARBA" id="ARBA00003920"/>
    </source>
</evidence>
<dbReference type="GO" id="GO:0007186">
    <property type="term" value="P:G protein-coupled receptor signaling pathway"/>
    <property type="evidence" value="ECO:0007669"/>
    <property type="project" value="TreeGrafter"/>
</dbReference>
<evidence type="ECO:0000313" key="9">
    <source>
        <dbReference type="Proteomes" id="UP000515150"/>
    </source>
</evidence>
<dbReference type="GO" id="GO:0030728">
    <property type="term" value="P:ovulation"/>
    <property type="evidence" value="ECO:0007669"/>
    <property type="project" value="TreeGrafter"/>
</dbReference>
<dbReference type="GO" id="GO:0005179">
    <property type="term" value="F:hormone activity"/>
    <property type="evidence" value="ECO:0007669"/>
    <property type="project" value="UniProtKB-KW"/>
</dbReference>
<gene>
    <name evidence="10" type="primary">LOC114851795</name>
</gene>
<evidence type="ECO:0000256" key="6">
    <source>
        <dbReference type="ARBA" id="ARBA00022702"/>
    </source>
</evidence>
<dbReference type="AlphaFoldDB" id="A0A9W2XPF4"/>
<dbReference type="SMART" id="SM00068">
    <property type="entry name" value="GHB"/>
    <property type="match status" value="1"/>
</dbReference>
<evidence type="ECO:0000256" key="5">
    <source>
        <dbReference type="ARBA" id="ARBA00022525"/>
    </source>
</evidence>
<keyword evidence="6" id="KW-0372">Hormone</keyword>
<comment type="similarity">
    <text evidence="3">Belongs to the glycoprotein hormones subunit beta family.</text>
</comment>
<dbReference type="InterPro" id="IPR001545">
    <property type="entry name" value="Gonadotropin_bsu"/>
</dbReference>
<keyword evidence="5" id="KW-0964">Secreted</keyword>
<dbReference type="CDD" id="cd00069">
    <property type="entry name" value="GHB_like"/>
    <property type="match status" value="1"/>
</dbReference>
<protein>
    <submittedName>
        <fullName evidence="10">Gonadotropin subunit beta-1-like isoform X1</fullName>
    </submittedName>
</protein>
<reference evidence="10" key="1">
    <citation type="submission" date="2025-08" db="UniProtKB">
        <authorList>
            <consortium name="RefSeq"/>
        </authorList>
    </citation>
    <scope>IDENTIFICATION</scope>
</reference>
<comment type="subcellular location">
    <subcellularLocation>
        <location evidence="2">Secreted</location>
    </subcellularLocation>
</comment>